<sequence>MSEKIIVSSCLAGFCCRYDGDHKERLDIVKMVQEGLAIPVCPEQLGGLPTPREPAEVQGDKVITKSGADVSAEYERGANEALKMAQIIGAKKAILKSKSPMCGCDLIYDGSYSGQIKSGDGVFTKLLKLNSIEVESID</sequence>
<gene>
    <name evidence="1" type="ORF">A9Q84_02720</name>
</gene>
<evidence type="ECO:0000313" key="2">
    <source>
        <dbReference type="Proteomes" id="UP000196531"/>
    </source>
</evidence>
<comment type="caution">
    <text evidence="1">The sequence shown here is derived from an EMBL/GenBank/DDBJ whole genome shotgun (WGS) entry which is preliminary data.</text>
</comment>
<reference evidence="2" key="1">
    <citation type="journal article" date="2017" name="Proc. Natl. Acad. Sci. U.S.A.">
        <title>Simulation of Deepwater Horizon oil plume reveals substrate specialization within a complex community of hydrocarbon-degraders.</title>
        <authorList>
            <person name="Hu P."/>
            <person name="Dubinsky E.A."/>
            <person name="Probst A.J."/>
            <person name="Wang J."/>
            <person name="Sieber C.M.K."/>
            <person name="Tom L.M."/>
            <person name="Gardinali P."/>
            <person name="Banfield J.F."/>
            <person name="Atlas R.M."/>
            <person name="Andersen G.L."/>
        </authorList>
    </citation>
    <scope>NUCLEOTIDE SEQUENCE [LARGE SCALE GENOMIC DNA]</scope>
</reference>
<protein>
    <submittedName>
        <fullName evidence="1">Purine-nucleoside phosphorylase</fullName>
    </submittedName>
</protein>
<dbReference type="InterPro" id="IPR007553">
    <property type="entry name" value="2-thiour_desulf"/>
</dbReference>
<evidence type="ECO:0000313" key="1">
    <source>
        <dbReference type="EMBL" id="OUR99962.1"/>
    </source>
</evidence>
<dbReference type="PANTHER" id="PTHR30087:SF1">
    <property type="entry name" value="HYPOTHETICAL CYTOSOLIC PROTEIN"/>
    <property type="match status" value="1"/>
</dbReference>
<dbReference type="AlphaFoldDB" id="A0A1Y5FCP0"/>
<dbReference type="Proteomes" id="UP000196531">
    <property type="component" value="Unassembled WGS sequence"/>
</dbReference>
<dbReference type="Pfam" id="PF04463">
    <property type="entry name" value="2-thiour_desulf"/>
    <property type="match status" value="1"/>
</dbReference>
<proteinExistence type="predicted"/>
<name>A0A1Y5FCP0_9BACT</name>
<dbReference type="EMBL" id="MAAO01000002">
    <property type="protein sequence ID" value="OUR99962.1"/>
    <property type="molecule type" value="Genomic_DNA"/>
</dbReference>
<dbReference type="PANTHER" id="PTHR30087">
    <property type="entry name" value="INNER MEMBRANE PROTEIN"/>
    <property type="match status" value="1"/>
</dbReference>
<accession>A0A1Y5FCP0</accession>
<organism evidence="1 2">
    <name type="scientific">Halobacteriovorax marinus</name>
    <dbReference type="NCBI Taxonomy" id="97084"/>
    <lineage>
        <taxon>Bacteria</taxon>
        <taxon>Pseudomonadati</taxon>
        <taxon>Bdellovibrionota</taxon>
        <taxon>Bacteriovoracia</taxon>
        <taxon>Bacteriovoracales</taxon>
        <taxon>Halobacteriovoraceae</taxon>
        <taxon>Halobacteriovorax</taxon>
    </lineage>
</organism>